<dbReference type="InterPro" id="IPR012430">
    <property type="entry name" value="TMEM43_fam"/>
</dbReference>
<feature type="signal peptide" evidence="2">
    <location>
        <begin position="1"/>
        <end position="27"/>
    </location>
</feature>
<dbReference type="STRING" id="69.GLE_3526"/>
<accession>A0A0S2DJU9</accession>
<evidence type="ECO:0000313" key="3">
    <source>
        <dbReference type="EMBL" id="ALN58870.1"/>
    </source>
</evidence>
<feature type="chain" id="PRO_5006594858" evidence="2">
    <location>
        <begin position="28"/>
        <end position="257"/>
    </location>
</feature>
<name>A0A0S2DJU9_LYSEN</name>
<dbReference type="Proteomes" id="UP000061569">
    <property type="component" value="Chromosome"/>
</dbReference>
<sequence>MNRSAAARALFAFALAASMCAALPAAAQDEDSGEPIGEPVAGKNLRDRDFGVLTRQFGLDRRVEMYQWRRAADPAAGQGGYERIWNSAPIDSSQFAPGHVNPAGLPLENKRWWSESATLDGKPLDSEVLRALGEWSVFRPNFSRLPSNLAATFQPEGDGLGSSENPLAPQIGDLRVTWRELRLPALEGKLELREGAWQLKPEAAAAALNAAPARPSATVLGELPQDRRWSWAWLVAGVAVAGAALVWLRGRRRKRAA</sequence>
<keyword evidence="1" id="KW-0812">Transmembrane</keyword>
<proteinExistence type="predicted"/>
<gene>
    <name evidence="3" type="ORF">GLE_3526</name>
</gene>
<reference evidence="3 4" key="1">
    <citation type="submission" date="2015-11" db="EMBL/GenBank/DDBJ databases">
        <title>Genome sequences of Lysobacter enzymogenes strain C3 and Lysobacter antibioticus ATCC 29479.</title>
        <authorList>
            <person name="Kobayashi D.Y."/>
        </authorList>
    </citation>
    <scope>NUCLEOTIDE SEQUENCE [LARGE SCALE GENOMIC DNA]</scope>
    <source>
        <strain evidence="3 4">C3</strain>
    </source>
</reference>
<evidence type="ECO:0000256" key="1">
    <source>
        <dbReference type="SAM" id="Phobius"/>
    </source>
</evidence>
<feature type="transmembrane region" description="Helical" evidence="1">
    <location>
        <begin position="229"/>
        <end position="248"/>
    </location>
</feature>
<protein>
    <submittedName>
        <fullName evidence="3">Uncharacterized protein</fullName>
    </submittedName>
</protein>
<dbReference type="Pfam" id="PF07787">
    <property type="entry name" value="TMEM43"/>
    <property type="match status" value="1"/>
</dbReference>
<keyword evidence="1" id="KW-1133">Transmembrane helix</keyword>
<evidence type="ECO:0000256" key="2">
    <source>
        <dbReference type="SAM" id="SignalP"/>
    </source>
</evidence>
<keyword evidence="2" id="KW-0732">Signal</keyword>
<keyword evidence="1" id="KW-0472">Membrane</keyword>
<dbReference type="OrthoDB" id="273988at2"/>
<organism evidence="3 4">
    <name type="scientific">Lysobacter enzymogenes</name>
    <dbReference type="NCBI Taxonomy" id="69"/>
    <lineage>
        <taxon>Bacteria</taxon>
        <taxon>Pseudomonadati</taxon>
        <taxon>Pseudomonadota</taxon>
        <taxon>Gammaproteobacteria</taxon>
        <taxon>Lysobacterales</taxon>
        <taxon>Lysobacteraceae</taxon>
        <taxon>Lysobacter</taxon>
    </lineage>
</organism>
<evidence type="ECO:0000313" key="4">
    <source>
        <dbReference type="Proteomes" id="UP000061569"/>
    </source>
</evidence>
<dbReference type="PATRIC" id="fig|69.6.peg.3470"/>
<dbReference type="KEGG" id="lez:GLE_3526"/>
<dbReference type="AlphaFoldDB" id="A0A0S2DJU9"/>
<dbReference type="EMBL" id="CP013140">
    <property type="protein sequence ID" value="ALN58870.1"/>
    <property type="molecule type" value="Genomic_DNA"/>
</dbReference>